<dbReference type="AlphaFoldDB" id="A0A1A9ZGX4"/>
<keyword evidence="2" id="KW-1185">Reference proteome</keyword>
<organism evidence="1 2">
    <name type="scientific">Glossina pallidipes</name>
    <name type="common">Tsetse fly</name>
    <dbReference type="NCBI Taxonomy" id="7398"/>
    <lineage>
        <taxon>Eukaryota</taxon>
        <taxon>Metazoa</taxon>
        <taxon>Ecdysozoa</taxon>
        <taxon>Arthropoda</taxon>
        <taxon>Hexapoda</taxon>
        <taxon>Insecta</taxon>
        <taxon>Pterygota</taxon>
        <taxon>Neoptera</taxon>
        <taxon>Endopterygota</taxon>
        <taxon>Diptera</taxon>
        <taxon>Brachycera</taxon>
        <taxon>Muscomorpha</taxon>
        <taxon>Hippoboscoidea</taxon>
        <taxon>Glossinidae</taxon>
        <taxon>Glossina</taxon>
    </lineage>
</organism>
<evidence type="ECO:0000313" key="1">
    <source>
        <dbReference type="EnsemblMetazoa" id="GPAI014267-PA"/>
    </source>
</evidence>
<evidence type="ECO:0000313" key="2">
    <source>
        <dbReference type="Proteomes" id="UP000092445"/>
    </source>
</evidence>
<reference evidence="1" key="2">
    <citation type="submission" date="2020-05" db="UniProtKB">
        <authorList>
            <consortium name="EnsemblMetazoa"/>
        </authorList>
    </citation>
    <scope>IDENTIFICATION</scope>
    <source>
        <strain evidence="1">IAEA</strain>
    </source>
</reference>
<dbReference type="EnsemblMetazoa" id="GPAI014267-RA">
    <property type="protein sequence ID" value="GPAI014267-PA"/>
    <property type="gene ID" value="GPAI014267"/>
</dbReference>
<proteinExistence type="predicted"/>
<sequence length="150" mass="16761">MHDFFYSRNPTSLIAVNVNRTETYQTIEGFGDASYIIGKAVLSDLSNIALTSPSAASRPLNSSKNKNIVIIKQNTVRYSHDIKESSLSLGQPSEAIEPSFHQMCRKCGSPVENSFRSFKPRLLDIQLVYAPNSSLYMKNGSEIPKFSVFY</sequence>
<protein>
    <submittedName>
        <fullName evidence="1">Uncharacterized protein</fullName>
    </submittedName>
</protein>
<dbReference type="VEuPathDB" id="VectorBase:GPAI014267"/>
<dbReference type="Proteomes" id="UP000092445">
    <property type="component" value="Unassembled WGS sequence"/>
</dbReference>
<reference evidence="2" key="1">
    <citation type="submission" date="2014-03" db="EMBL/GenBank/DDBJ databases">
        <authorList>
            <person name="Aksoy S."/>
            <person name="Warren W."/>
            <person name="Wilson R.K."/>
        </authorList>
    </citation>
    <scope>NUCLEOTIDE SEQUENCE [LARGE SCALE GENOMIC DNA]</scope>
    <source>
        <strain evidence="2">IAEA</strain>
    </source>
</reference>
<name>A0A1A9ZGX4_GLOPL</name>
<accession>A0A1A9ZGX4</accession>